<dbReference type="InterPro" id="IPR002889">
    <property type="entry name" value="WSC_carb-bd"/>
</dbReference>
<dbReference type="EMBL" id="JH930477">
    <property type="protein sequence ID" value="EKM51417.1"/>
    <property type="molecule type" value="Genomic_DNA"/>
</dbReference>
<keyword evidence="3" id="KW-1185">Reference proteome</keyword>
<dbReference type="AlphaFoldDB" id="K5WMA2"/>
<feature type="non-terminal residue" evidence="2">
    <location>
        <position position="1"/>
    </location>
</feature>
<dbReference type="Proteomes" id="UP000008370">
    <property type="component" value="Unassembled WGS sequence"/>
</dbReference>
<dbReference type="InterPro" id="IPR037293">
    <property type="entry name" value="Gal_Oxidase_central_sf"/>
</dbReference>
<dbReference type="PANTHER" id="PTHR32208">
    <property type="entry name" value="SECRETED PROTEIN-RELATED"/>
    <property type="match status" value="1"/>
</dbReference>
<dbReference type="SMART" id="SM00321">
    <property type="entry name" value="WSC"/>
    <property type="match status" value="4"/>
</dbReference>
<dbReference type="Gene3D" id="2.130.10.80">
    <property type="entry name" value="Galactose oxidase/kelch, beta-propeller"/>
    <property type="match status" value="1"/>
</dbReference>
<dbReference type="Pfam" id="PF07250">
    <property type="entry name" value="Glyoxal_oxid_N"/>
    <property type="match status" value="1"/>
</dbReference>
<feature type="domain" description="WSC" evidence="1">
    <location>
        <begin position="1"/>
        <end position="68"/>
    </location>
</feature>
<dbReference type="GeneID" id="18918578"/>
<dbReference type="InterPro" id="IPR009880">
    <property type="entry name" value="Glyoxal_oxidase_N"/>
</dbReference>
<dbReference type="Pfam" id="PF01822">
    <property type="entry name" value="WSC"/>
    <property type="match status" value="4"/>
</dbReference>
<dbReference type="HOGENOM" id="CLU_003527_0_0_1"/>
<dbReference type="RefSeq" id="XP_007400558.1">
    <property type="nucleotide sequence ID" value="XM_007400496.1"/>
</dbReference>
<dbReference type="KEGG" id="pco:PHACADRAFT_263528"/>
<dbReference type="InterPro" id="IPR011043">
    <property type="entry name" value="Gal_Oxase/kelch_b-propeller"/>
</dbReference>
<organism evidence="2 3">
    <name type="scientific">Phanerochaete carnosa (strain HHB-10118-sp)</name>
    <name type="common">White-rot fungus</name>
    <name type="synonym">Peniophora carnosa</name>
    <dbReference type="NCBI Taxonomy" id="650164"/>
    <lineage>
        <taxon>Eukaryota</taxon>
        <taxon>Fungi</taxon>
        <taxon>Dikarya</taxon>
        <taxon>Basidiomycota</taxon>
        <taxon>Agaricomycotina</taxon>
        <taxon>Agaricomycetes</taxon>
        <taxon>Polyporales</taxon>
        <taxon>Phanerochaetaceae</taxon>
        <taxon>Phanerochaete</taxon>
    </lineage>
</organism>
<dbReference type="PROSITE" id="PS51212">
    <property type="entry name" value="WSC"/>
    <property type="match status" value="4"/>
</dbReference>
<dbReference type="InParanoid" id="K5WMA2"/>
<reference evidence="2 3" key="1">
    <citation type="journal article" date="2012" name="BMC Genomics">
        <title>Comparative genomics of the white-rot fungi, Phanerochaete carnosa and P. chrysosporium, to elucidate the genetic basis of the distinct wood types they colonize.</title>
        <authorList>
            <person name="Suzuki H."/>
            <person name="MacDonald J."/>
            <person name="Syed K."/>
            <person name="Salamov A."/>
            <person name="Hori C."/>
            <person name="Aerts A."/>
            <person name="Henrissat B."/>
            <person name="Wiebenga A."/>
            <person name="vanKuyk P.A."/>
            <person name="Barry K."/>
            <person name="Lindquist E."/>
            <person name="LaButti K."/>
            <person name="Lapidus A."/>
            <person name="Lucas S."/>
            <person name="Coutinho P."/>
            <person name="Gong Y."/>
            <person name="Samejima M."/>
            <person name="Mahadevan R."/>
            <person name="Abou-Zaid M."/>
            <person name="de Vries R.P."/>
            <person name="Igarashi K."/>
            <person name="Yadav J.S."/>
            <person name="Grigoriev I.V."/>
            <person name="Master E.R."/>
        </authorList>
    </citation>
    <scope>NUCLEOTIDE SEQUENCE [LARGE SCALE GENOMIC DNA]</scope>
    <source>
        <strain evidence="2 3">HHB-10118-sp</strain>
    </source>
</reference>
<evidence type="ECO:0000313" key="2">
    <source>
        <dbReference type="EMBL" id="EKM51417.1"/>
    </source>
</evidence>
<evidence type="ECO:0000313" key="3">
    <source>
        <dbReference type="Proteomes" id="UP000008370"/>
    </source>
</evidence>
<proteinExistence type="predicted"/>
<feature type="domain" description="WSC" evidence="1">
    <location>
        <begin position="208"/>
        <end position="301"/>
    </location>
</feature>
<dbReference type="PANTHER" id="PTHR32208:SF105">
    <property type="entry name" value="COPPER RADICAL OXIDASE"/>
    <property type="match status" value="1"/>
</dbReference>
<dbReference type="SUPFAM" id="SSF50965">
    <property type="entry name" value="Galactose oxidase, central domain"/>
    <property type="match status" value="1"/>
</dbReference>
<protein>
    <recommendedName>
        <fullName evidence="1">WSC domain-containing protein</fullName>
    </recommendedName>
</protein>
<gene>
    <name evidence="2" type="ORF">PHACADRAFT_263528</name>
</gene>
<dbReference type="OrthoDB" id="2019572at2759"/>
<name>K5WMA2_PHACS</name>
<feature type="domain" description="WSC" evidence="1">
    <location>
        <begin position="83"/>
        <end position="176"/>
    </location>
</feature>
<feature type="domain" description="WSC" evidence="1">
    <location>
        <begin position="320"/>
        <end position="416"/>
    </location>
</feature>
<evidence type="ECO:0000259" key="1">
    <source>
        <dbReference type="PROSITE" id="PS51212"/>
    </source>
</evidence>
<accession>K5WMA2</accession>
<sequence>MTDELCIDFCIQQGTVFAGTEFAQECYCGDAFSNGGTNATLSDCDMTCVGNSNETCGGPNRLSVFWSGVPPPPPPVTVPSVGQWESLGCYNDSGNPRTLGVGVTTDGPNTIESCTNACFNAGYPLAGAEFSTQCFCDLDFAAGSGPTPLTDCDMTCAGNSSEFCGGPNRLNVYNFTGTLPHGPTNPGGGGGGGGGTPVFPVESGLPTGWNYSACYVDNAFGRIFTTEIPDNQNLTVETCVSTCNGQNFTLAGMEFAVQCFCGDELINGAVTAPDSDCNMGCGGNATEACGGPNRLSVYTSTGNVTALPIPVAQNTSLPGNWTFQGCIQENTTARVFPWQLILPTNNSAETCLSQCSAFGYGAAGMEFADECYCGDVSDFTNNSPGFANETDCNIACSGDAIHICGGANRLSYYTWNGSLNVWHTPEVIGEYEFFVPGVVVPLLVTLGINNKIAFLEKFGTSEFDNSTGAYELDPTLVDDFDLAWRTMHVKSDVFCSAAIVLPDKGGRQLNVGGWSLDSTQGVRLYTPDGSPGVNGTNDWEENFEELHLQVQRWYPTAMIMANGSILVVGGETGSNGPPQPSLEILPKPNGTGDTWKFLEYLNRTDPNNLYPFLHVLPSGRIFIGYYNEARLLDPVTLDTAVVLPNMPGSVTSPAAGRSYPNEGSAVMFPQHAPYTDPITVLICGGSDFGVALDNCVSIQPEVENATWTLERMPSKRVMPCIVSALPDGTFLIVNGAMQGVAGFGLATDPNFNAILYDPTQPVNQRISILNNTIVARLYHSEATLLYDGRVLVSGSDPQTPGFPEEMRVEVYIPPYLSQGLIQPNFTIDETDWDYSGTYQIEVNLFQGTTDTMRVSM</sequence>